<evidence type="ECO:0000313" key="1">
    <source>
        <dbReference type="EMBL" id="KAI0033291.1"/>
    </source>
</evidence>
<reference evidence="1" key="1">
    <citation type="submission" date="2021-02" db="EMBL/GenBank/DDBJ databases">
        <authorList>
            <consortium name="DOE Joint Genome Institute"/>
            <person name="Ahrendt S."/>
            <person name="Looney B.P."/>
            <person name="Miyauchi S."/>
            <person name="Morin E."/>
            <person name="Drula E."/>
            <person name="Courty P.E."/>
            <person name="Chicoki N."/>
            <person name="Fauchery L."/>
            <person name="Kohler A."/>
            <person name="Kuo A."/>
            <person name="Labutti K."/>
            <person name="Pangilinan J."/>
            <person name="Lipzen A."/>
            <person name="Riley R."/>
            <person name="Andreopoulos W."/>
            <person name="He G."/>
            <person name="Johnson J."/>
            <person name="Barry K.W."/>
            <person name="Grigoriev I.V."/>
            <person name="Nagy L."/>
            <person name="Hibbett D."/>
            <person name="Henrissat B."/>
            <person name="Matheny P.B."/>
            <person name="Labbe J."/>
            <person name="Martin F."/>
        </authorList>
    </citation>
    <scope>NUCLEOTIDE SEQUENCE</scope>
    <source>
        <strain evidence="1">EC-137</strain>
    </source>
</reference>
<evidence type="ECO:0000313" key="2">
    <source>
        <dbReference type="Proteomes" id="UP000814128"/>
    </source>
</evidence>
<protein>
    <submittedName>
        <fullName evidence="1">Uncharacterized protein</fullName>
    </submittedName>
</protein>
<organism evidence="1 2">
    <name type="scientific">Vararia minispora EC-137</name>
    <dbReference type="NCBI Taxonomy" id="1314806"/>
    <lineage>
        <taxon>Eukaryota</taxon>
        <taxon>Fungi</taxon>
        <taxon>Dikarya</taxon>
        <taxon>Basidiomycota</taxon>
        <taxon>Agaricomycotina</taxon>
        <taxon>Agaricomycetes</taxon>
        <taxon>Russulales</taxon>
        <taxon>Lachnocladiaceae</taxon>
        <taxon>Vararia</taxon>
    </lineage>
</organism>
<name>A0ACB8QPK1_9AGAM</name>
<dbReference type="Proteomes" id="UP000814128">
    <property type="component" value="Unassembled WGS sequence"/>
</dbReference>
<sequence>MTSAFPSMIRERSLASSVSHRSGGPGSVKRISLKLQASPQKTLFPFRPYDKFPIQGRSATLSFPLSSIAKGYSNAVRGWRSLLRRLSPAELIARRPLGFNDTRQPSYDFNTEARDNDRYSPSLMDDAPSEVESGHETSSDAGPTSDESHEGGHEKELPTPLTPFDGEQFHARFYDLAGSFAKTRLEQLCLQNTDEPEESMPIDLPRRGYGCATRKHTVVIDSHALPRLVI</sequence>
<comment type="caution">
    <text evidence="1">The sequence shown here is derived from an EMBL/GenBank/DDBJ whole genome shotgun (WGS) entry which is preliminary data.</text>
</comment>
<proteinExistence type="predicted"/>
<gene>
    <name evidence="1" type="ORF">K488DRAFT_69984</name>
</gene>
<keyword evidence="2" id="KW-1185">Reference proteome</keyword>
<accession>A0ACB8QPK1</accession>
<dbReference type="EMBL" id="MU273523">
    <property type="protein sequence ID" value="KAI0033291.1"/>
    <property type="molecule type" value="Genomic_DNA"/>
</dbReference>
<reference evidence="1" key="2">
    <citation type="journal article" date="2022" name="New Phytol.">
        <title>Evolutionary transition to the ectomycorrhizal habit in the genomes of a hyperdiverse lineage of mushroom-forming fungi.</title>
        <authorList>
            <person name="Looney B."/>
            <person name="Miyauchi S."/>
            <person name="Morin E."/>
            <person name="Drula E."/>
            <person name="Courty P.E."/>
            <person name="Kohler A."/>
            <person name="Kuo A."/>
            <person name="LaButti K."/>
            <person name="Pangilinan J."/>
            <person name="Lipzen A."/>
            <person name="Riley R."/>
            <person name="Andreopoulos W."/>
            <person name="He G."/>
            <person name="Johnson J."/>
            <person name="Nolan M."/>
            <person name="Tritt A."/>
            <person name="Barry K.W."/>
            <person name="Grigoriev I.V."/>
            <person name="Nagy L.G."/>
            <person name="Hibbett D."/>
            <person name="Henrissat B."/>
            <person name="Matheny P.B."/>
            <person name="Labbe J."/>
            <person name="Martin F.M."/>
        </authorList>
    </citation>
    <scope>NUCLEOTIDE SEQUENCE</scope>
    <source>
        <strain evidence="1">EC-137</strain>
    </source>
</reference>